<dbReference type="AlphaFoldDB" id="A0A8J1TWR0"/>
<evidence type="ECO:0000256" key="1">
    <source>
        <dbReference type="ARBA" id="ARBA00004613"/>
    </source>
</evidence>
<proteinExistence type="predicted"/>
<dbReference type="InterPro" id="IPR001820">
    <property type="entry name" value="TIMP"/>
</dbReference>
<dbReference type="InterPro" id="IPR008993">
    <property type="entry name" value="TIMP-like_OB-fold"/>
</dbReference>
<evidence type="ECO:0000256" key="2">
    <source>
        <dbReference type="ARBA" id="ARBA00022525"/>
    </source>
</evidence>
<accession>A0A8J1TWR0</accession>
<dbReference type="GO" id="GO:0008191">
    <property type="term" value="F:metalloendopeptidase inhibitor activity"/>
    <property type="evidence" value="ECO:0007669"/>
    <property type="project" value="InterPro"/>
</dbReference>
<dbReference type="GO" id="GO:0051045">
    <property type="term" value="P:negative regulation of membrane protein ectodomain proteolysis"/>
    <property type="evidence" value="ECO:0007669"/>
    <property type="project" value="TreeGrafter"/>
</dbReference>
<keyword evidence="3" id="KW-1015">Disulfide bond</keyword>
<dbReference type="Proteomes" id="UP000749559">
    <property type="component" value="Unassembled WGS sequence"/>
</dbReference>
<dbReference type="PANTHER" id="PTHR11844">
    <property type="entry name" value="METALLOPROTEASE INHIBITOR"/>
    <property type="match status" value="1"/>
</dbReference>
<dbReference type="OrthoDB" id="5824612at2759"/>
<comment type="caution">
    <text evidence="4">The sequence shown here is derived from an EMBL/GenBank/DDBJ whole genome shotgun (WGS) entry which is preliminary data.</text>
</comment>
<dbReference type="GO" id="GO:0005615">
    <property type="term" value="C:extracellular space"/>
    <property type="evidence" value="ECO:0007669"/>
    <property type="project" value="TreeGrafter"/>
</dbReference>
<evidence type="ECO:0000313" key="4">
    <source>
        <dbReference type="EMBL" id="CAH1796616.1"/>
    </source>
</evidence>
<organism evidence="4 5">
    <name type="scientific">Owenia fusiformis</name>
    <name type="common">Polychaete worm</name>
    <dbReference type="NCBI Taxonomy" id="6347"/>
    <lineage>
        <taxon>Eukaryota</taxon>
        <taxon>Metazoa</taxon>
        <taxon>Spiralia</taxon>
        <taxon>Lophotrochozoa</taxon>
        <taxon>Annelida</taxon>
        <taxon>Polychaeta</taxon>
        <taxon>Sedentaria</taxon>
        <taxon>Canalipalpata</taxon>
        <taxon>Sabellida</taxon>
        <taxon>Oweniida</taxon>
        <taxon>Oweniidae</taxon>
        <taxon>Owenia</taxon>
    </lineage>
</organism>
<dbReference type="InterPro" id="IPR001134">
    <property type="entry name" value="Netrin_domain"/>
</dbReference>
<dbReference type="GO" id="GO:0002020">
    <property type="term" value="F:protease binding"/>
    <property type="evidence" value="ECO:0007669"/>
    <property type="project" value="TreeGrafter"/>
</dbReference>
<dbReference type="Pfam" id="PF00965">
    <property type="entry name" value="TIMP"/>
    <property type="match status" value="1"/>
</dbReference>
<dbReference type="PANTHER" id="PTHR11844:SF33">
    <property type="entry name" value="TISSUE INHIBITOR OF METALLOPROTEINASE"/>
    <property type="match status" value="1"/>
</dbReference>
<sequence>MLKLWINGLILATYTFRGIYAQCNCPRNVTKLHEEYCKADFVIRVIPLNQFPKQGLNNQRYYVKLLEVFKGPKHLMEKVGKRTSVFTKAELNRCGVYMELDMKYLLMGYFNKVDRNLGNKKMVLHACQGTTNLWENLLFKHRQRLRKKFKLNC</sequence>
<evidence type="ECO:0000256" key="3">
    <source>
        <dbReference type="ARBA" id="ARBA00023157"/>
    </source>
</evidence>
<dbReference type="EMBL" id="CAIIXF020000010">
    <property type="protein sequence ID" value="CAH1796616.1"/>
    <property type="molecule type" value="Genomic_DNA"/>
</dbReference>
<name>A0A8J1TWR0_OWEFU</name>
<dbReference type="Gene3D" id="2.40.50.120">
    <property type="match status" value="1"/>
</dbReference>
<comment type="subcellular location">
    <subcellularLocation>
        <location evidence="1">Secreted</location>
    </subcellularLocation>
</comment>
<dbReference type="SUPFAM" id="SSF50242">
    <property type="entry name" value="TIMP-like"/>
    <property type="match status" value="1"/>
</dbReference>
<keyword evidence="2" id="KW-0964">Secreted</keyword>
<dbReference type="GO" id="GO:0031012">
    <property type="term" value="C:extracellular matrix"/>
    <property type="evidence" value="ECO:0007669"/>
    <property type="project" value="TreeGrafter"/>
</dbReference>
<protein>
    <submittedName>
        <fullName evidence="4">Uncharacterized protein</fullName>
    </submittedName>
</protein>
<keyword evidence="5" id="KW-1185">Reference proteome</keyword>
<dbReference type="PROSITE" id="PS50189">
    <property type="entry name" value="NTR"/>
    <property type="match status" value="1"/>
</dbReference>
<reference evidence="4" key="1">
    <citation type="submission" date="2022-03" db="EMBL/GenBank/DDBJ databases">
        <authorList>
            <person name="Martin C."/>
        </authorList>
    </citation>
    <scope>NUCLEOTIDE SEQUENCE</scope>
</reference>
<gene>
    <name evidence="4" type="ORF">OFUS_LOCUS21006</name>
</gene>
<evidence type="ECO:0000313" key="5">
    <source>
        <dbReference type="Proteomes" id="UP000749559"/>
    </source>
</evidence>